<evidence type="ECO:0000256" key="1">
    <source>
        <dbReference type="SAM" id="Phobius"/>
    </source>
</evidence>
<name>A0ABS9HMB0_9GAMM</name>
<dbReference type="InterPro" id="IPR009200">
    <property type="entry name" value="DUF1269_membrane"/>
</dbReference>
<keyword evidence="1" id="KW-1133">Transmembrane helix</keyword>
<gene>
    <name evidence="2" type="ORF">L3V18_00035</name>
</gene>
<dbReference type="Proteomes" id="UP001430796">
    <property type="component" value="Unassembled WGS sequence"/>
</dbReference>
<comment type="caution">
    <text evidence="2">The sequence shown here is derived from an EMBL/GenBank/DDBJ whole genome shotgun (WGS) entry which is preliminary data.</text>
</comment>
<dbReference type="EMBL" id="JAKJPO010000001">
    <property type="protein sequence ID" value="MCF7220179.1"/>
    <property type="molecule type" value="Genomic_DNA"/>
</dbReference>
<reference evidence="2" key="1">
    <citation type="submission" date="2022-01" db="EMBL/GenBank/DDBJ databases">
        <title>Lysobacter chinensis sp. nov., a bacterium isolated from cow dung compost.</title>
        <authorList>
            <person name="Liu Y."/>
        </authorList>
    </citation>
    <scope>NUCLEOTIDE SEQUENCE</scope>
    <source>
        <strain evidence="2">TLK-CK17</strain>
    </source>
</reference>
<dbReference type="RefSeq" id="WP_237052581.1">
    <property type="nucleotide sequence ID" value="NZ_JAKJPO010000001.1"/>
</dbReference>
<protein>
    <submittedName>
        <fullName evidence="2">DUF1269 domain-containing protein</fullName>
    </submittedName>
</protein>
<evidence type="ECO:0000313" key="3">
    <source>
        <dbReference type="Proteomes" id="UP001430796"/>
    </source>
</evidence>
<sequence>MKQHHVFCTRDIQHANEVVALTRESGVPDRDIALVARADIELGQVPNERKEADTDFMPAAVRGAGYGSLAGIVIGLLGLAIVPLGALGIALMAAVGAVVGAWASALMGSALPDPVRRKFKEQIDAGRVLVVVDADEDTQKMLEQRLGERGAVHLDHHSSAAMR</sequence>
<dbReference type="InterPro" id="IPR052948">
    <property type="entry name" value="Low_temp-induced_all0457"/>
</dbReference>
<keyword evidence="1" id="KW-0812">Transmembrane</keyword>
<proteinExistence type="predicted"/>
<dbReference type="Pfam" id="PF06897">
    <property type="entry name" value="DUF1269"/>
    <property type="match status" value="1"/>
</dbReference>
<organism evidence="2 3">
    <name type="scientific">Marilutibacter chinensis</name>
    <dbReference type="NCBI Taxonomy" id="2912247"/>
    <lineage>
        <taxon>Bacteria</taxon>
        <taxon>Pseudomonadati</taxon>
        <taxon>Pseudomonadota</taxon>
        <taxon>Gammaproteobacteria</taxon>
        <taxon>Lysobacterales</taxon>
        <taxon>Lysobacteraceae</taxon>
        <taxon>Marilutibacter</taxon>
    </lineage>
</organism>
<keyword evidence="3" id="KW-1185">Reference proteome</keyword>
<reference evidence="2" key="2">
    <citation type="submission" date="2022-01" db="EMBL/GenBank/DDBJ databases">
        <authorList>
            <person name="Zhou L.Y."/>
        </authorList>
    </citation>
    <scope>NUCLEOTIDE SEQUENCE</scope>
    <source>
        <strain evidence="2">TLK-CK17</strain>
    </source>
</reference>
<dbReference type="PANTHER" id="PTHR36109">
    <property type="entry name" value="MEMBRANE PROTEIN-RELATED"/>
    <property type="match status" value="1"/>
</dbReference>
<feature type="transmembrane region" description="Helical" evidence="1">
    <location>
        <begin position="87"/>
        <end position="111"/>
    </location>
</feature>
<feature type="transmembrane region" description="Helical" evidence="1">
    <location>
        <begin position="59"/>
        <end position="81"/>
    </location>
</feature>
<accession>A0ABS9HMB0</accession>
<keyword evidence="1" id="KW-0472">Membrane</keyword>
<evidence type="ECO:0000313" key="2">
    <source>
        <dbReference type="EMBL" id="MCF7220179.1"/>
    </source>
</evidence>
<dbReference type="PANTHER" id="PTHR36109:SF2">
    <property type="entry name" value="MEMBRANE PROTEIN"/>
    <property type="match status" value="1"/>
</dbReference>